<protein>
    <submittedName>
        <fullName evidence="1">Uncharacterized protein</fullName>
    </submittedName>
</protein>
<reference evidence="1" key="1">
    <citation type="submission" date="2022-07" db="EMBL/GenBank/DDBJ databases">
        <title>Phylogenomic reconstructions and comparative analyses of Kickxellomycotina fungi.</title>
        <authorList>
            <person name="Reynolds N.K."/>
            <person name="Stajich J.E."/>
            <person name="Barry K."/>
            <person name="Grigoriev I.V."/>
            <person name="Crous P."/>
            <person name="Smith M.E."/>
        </authorList>
    </citation>
    <scope>NUCLEOTIDE SEQUENCE</scope>
    <source>
        <strain evidence="1">NRRL 5244</strain>
    </source>
</reference>
<sequence length="541" mass="60839">MGLGKTLQTISLVYTMLDAIDRQCKDFEGSTFAARRVLILCPPTVQANWALEFLKWVGVAEYSSPMVERIDTPILPAPFALPPDGALTGDARTQHLKLLAKVRERAKAVVTQVINFGLLKQVSNRIRALKSWHERGGVMIMGYSAFRDVMMIASGDSSNANSDWEDFVPDIRLWMLDRGPSLIIADEGHNIKNPATRISTMANLLRSKSRICLTGYPLQNNLEEYWTMVDFCYPNFLSNLSDFRNSYVNPIKNGLYSDSDFSAKKLSNFRMRALQKLLAPVVDRRDASLLYHVLPRKVEFIISCPLGEVQRELYVSYIEHFCNPASSDDRGMNRNLLLHGATLTTICNHPAICKAKLDYHRDLLSRKVGRRMKQISIEDLAEGDDNETVDVETLRSTADEEWTRDIFERHTRMTEVRGSCETLFVPELESPTLSVKTLILLEIINKSVALGERVLVFSRSIQTLDYLQQVVSQLDVAAGPATPRGQSGMVRIDGKTPVSDRQMLIDEFNAPNSPHNVFFISSQTGSLGINLVSASRVIIYD</sequence>
<dbReference type="Proteomes" id="UP001150603">
    <property type="component" value="Unassembled WGS sequence"/>
</dbReference>
<dbReference type="EMBL" id="JANBPW010003533">
    <property type="protein sequence ID" value="KAJ1937393.1"/>
    <property type="molecule type" value="Genomic_DNA"/>
</dbReference>
<gene>
    <name evidence="1" type="ORF">FBU59_004762</name>
</gene>
<evidence type="ECO:0000313" key="1">
    <source>
        <dbReference type="EMBL" id="KAJ1937393.1"/>
    </source>
</evidence>
<comment type="caution">
    <text evidence="1">The sequence shown here is derived from an EMBL/GenBank/DDBJ whole genome shotgun (WGS) entry which is preliminary data.</text>
</comment>
<organism evidence="1 2">
    <name type="scientific">Linderina macrospora</name>
    <dbReference type="NCBI Taxonomy" id="4868"/>
    <lineage>
        <taxon>Eukaryota</taxon>
        <taxon>Fungi</taxon>
        <taxon>Fungi incertae sedis</taxon>
        <taxon>Zoopagomycota</taxon>
        <taxon>Kickxellomycotina</taxon>
        <taxon>Kickxellomycetes</taxon>
        <taxon>Kickxellales</taxon>
        <taxon>Kickxellaceae</taxon>
        <taxon>Linderina</taxon>
    </lineage>
</organism>
<accession>A0ACC1J4T8</accession>
<keyword evidence="2" id="KW-1185">Reference proteome</keyword>
<feature type="non-terminal residue" evidence="1">
    <location>
        <position position="541"/>
    </location>
</feature>
<proteinExistence type="predicted"/>
<evidence type="ECO:0000313" key="2">
    <source>
        <dbReference type="Proteomes" id="UP001150603"/>
    </source>
</evidence>
<name>A0ACC1J4T8_9FUNG</name>